<sequence length="145" mass="15420">MCTSLTSPTKNSAPVSPKAVMLCSRHSMPIGVIANRGGVMVPDGSTARPRLSTSLSWVSYSTALACTVSTMDQSAILTTNSPSVRMLRAVSFSRPALRPILMPTIRGLLETNVKQLKGARLTTPSGDRELIQAIGLGTTIPLIRR</sequence>
<reference evidence="1" key="1">
    <citation type="submission" date="2019-06" db="EMBL/GenBank/DDBJ databases">
        <authorList>
            <person name="Murdoch R.W."/>
            <person name="Fathepure B."/>
        </authorList>
    </citation>
    <scope>NUCLEOTIDE SEQUENCE</scope>
</reference>
<dbReference type="EMBL" id="MN079154">
    <property type="protein sequence ID" value="QEA06593.1"/>
    <property type="molecule type" value="Genomic_DNA"/>
</dbReference>
<protein>
    <submittedName>
        <fullName evidence="1">Uncharacterized protein</fullName>
    </submittedName>
</protein>
<gene>
    <name evidence="1" type="ORF">KBTEX_02933</name>
</gene>
<evidence type="ECO:0000313" key="1">
    <source>
        <dbReference type="EMBL" id="QEA06593.1"/>
    </source>
</evidence>
<organism evidence="1">
    <name type="scientific">uncultured organism</name>
    <dbReference type="NCBI Taxonomy" id="155900"/>
    <lineage>
        <taxon>unclassified sequences</taxon>
        <taxon>environmental samples</taxon>
    </lineage>
</organism>
<dbReference type="AlphaFoldDB" id="A0A5B8RF28"/>
<accession>A0A5B8RF28</accession>
<name>A0A5B8RF28_9ZZZZ</name>
<proteinExistence type="predicted"/>